<feature type="transmembrane region" description="Helical" evidence="1">
    <location>
        <begin position="40"/>
        <end position="67"/>
    </location>
</feature>
<feature type="transmembrane region" description="Helical" evidence="1">
    <location>
        <begin position="123"/>
        <end position="143"/>
    </location>
</feature>
<dbReference type="AlphaFoldDB" id="A0A1E5LKA6"/>
<comment type="caution">
    <text evidence="2">The sequence shown here is derived from an EMBL/GenBank/DDBJ whole genome shotgun (WGS) entry which is preliminary data.</text>
</comment>
<keyword evidence="3" id="KW-1185">Reference proteome</keyword>
<name>A0A1E5LKA6_9BACI</name>
<evidence type="ECO:0000313" key="2">
    <source>
        <dbReference type="EMBL" id="OEH94466.1"/>
    </source>
</evidence>
<reference evidence="2 3" key="1">
    <citation type="submission" date="2016-08" db="EMBL/GenBank/DDBJ databases">
        <title>Genome of Bacillus solimangrovi GH2-4.</title>
        <authorList>
            <person name="Lim S."/>
            <person name="Kim B.-C."/>
        </authorList>
    </citation>
    <scope>NUCLEOTIDE SEQUENCE [LARGE SCALE GENOMIC DNA]</scope>
    <source>
        <strain evidence="2 3">GH2-4</strain>
    </source>
</reference>
<feature type="transmembrane region" description="Helical" evidence="1">
    <location>
        <begin position="79"/>
        <end position="103"/>
    </location>
</feature>
<accession>A0A1E5LKA6</accession>
<organism evidence="2 3">
    <name type="scientific">Bacillus solimangrovi</name>
    <dbReference type="NCBI Taxonomy" id="1305675"/>
    <lineage>
        <taxon>Bacteria</taxon>
        <taxon>Bacillati</taxon>
        <taxon>Bacillota</taxon>
        <taxon>Bacilli</taxon>
        <taxon>Bacillales</taxon>
        <taxon>Bacillaceae</taxon>
        <taxon>Bacillus</taxon>
    </lineage>
</organism>
<protein>
    <recommendedName>
        <fullName evidence="4">Energy coupling factor transporter S component ThiW</fullName>
    </recommendedName>
</protein>
<evidence type="ECO:0008006" key="4">
    <source>
        <dbReference type="Google" id="ProtNLM"/>
    </source>
</evidence>
<evidence type="ECO:0000256" key="1">
    <source>
        <dbReference type="SAM" id="Phobius"/>
    </source>
</evidence>
<dbReference type="Proteomes" id="UP000095209">
    <property type="component" value="Unassembled WGS sequence"/>
</dbReference>
<keyword evidence="1" id="KW-0472">Membrane</keyword>
<keyword evidence="1" id="KW-1133">Transmembrane helix</keyword>
<dbReference type="OrthoDB" id="1750926at2"/>
<feature type="transmembrane region" description="Helical" evidence="1">
    <location>
        <begin position="7"/>
        <end position="28"/>
    </location>
</feature>
<proteinExistence type="predicted"/>
<keyword evidence="1" id="KW-0812">Transmembrane</keyword>
<gene>
    <name evidence="2" type="ORF">BFG57_07990</name>
</gene>
<evidence type="ECO:0000313" key="3">
    <source>
        <dbReference type="Proteomes" id="UP000095209"/>
    </source>
</evidence>
<dbReference type="EMBL" id="MJEH01000002">
    <property type="protein sequence ID" value="OEH94466.1"/>
    <property type="molecule type" value="Genomic_DNA"/>
</dbReference>
<sequence length="159" mass="17108">MKKTREITLVSLLAGLIIVTGMIKIPSFVPGSEFQISAPISVAIVAVFGFWRYIWAGVMASSILFLLGLHTILNVEISMIFRIVVGGIVSVFGTSFPVLIMAGPIGSFVARLGLAKTLDVTPWPLIIAAVPGMVFTMLAVIPLTKVLKKVTKEVGYFDK</sequence>